<comment type="similarity">
    <text evidence="8 9">Belongs to the TonB-dependent receptor family.</text>
</comment>
<gene>
    <name evidence="13" type="ORF">SAMN05192580_0084</name>
</gene>
<dbReference type="RefSeq" id="WP_093309274.1">
    <property type="nucleotide sequence ID" value="NZ_FOZG01000001.1"/>
</dbReference>
<dbReference type="Gene3D" id="2.170.130.10">
    <property type="entry name" value="TonB-dependent receptor, plug domain"/>
    <property type="match status" value="1"/>
</dbReference>
<feature type="signal peptide" evidence="10">
    <location>
        <begin position="1"/>
        <end position="17"/>
    </location>
</feature>
<sequence length="692" mass="74423">MTLLLATALLGLSAAEAPPPAAPHDRQAPGDFHEQEAQTIVITAPLRTELGSALAGTTVLSGTDLARELRPTIGDTLARQPGVSSTSFGPNASRPVLRGFQGDRIRILTDGIGSFDASTASVDHAVAINPLTAERVEVLRGPTALLFGSSAIGGVVNVIDSRIPRRLPDEAIHVDALGTLASAADERSIGAAADAPLGGGLVLHVDGSYLKTDDLDTGGYILSRPLRAQAAASAEPEIAELADLKGKLPNSAARTWDVAGALAYVAPGVNIGASVTRYDSLYGVPVRYSLDPAIEAEAPRIDLRQTRYDLRAEVDTGGDILQAVRFRAGHADYRHDELEETGEIGTSFFSEGSEGRLELVQAKRGGWSGAVGAQALRRKFRVRGEEKFVPDNLTEQYGLFTLQQIEAGAWRAEAGARYEHTLTKADADEQIGNPDLRRRFDTFSGSLGASYAVVPGWRIGLNATHSERAPSTEELYANGPHAGTQAFEVGDPTLRKERSNGLEATLRGRGQGYTFDVSAYWTRFKNYIYEAQTGEIEDDLPVFQQRQGRARYLGFEVEGSLDLAKVGDWTFVADGLADYVKARIRSVGPAPRIPPLRLLGGLEAQSDALVGRIEAEWSDRQDRVSAFETETPSFTLVNASVAWHPLPGNRATTLTLSANNLFDVVARRHASFLKDYAPLAGRDFRLSARFSL</sequence>
<evidence type="ECO:0000256" key="2">
    <source>
        <dbReference type="ARBA" id="ARBA00022448"/>
    </source>
</evidence>
<keyword evidence="4 8" id="KW-0812">Transmembrane</keyword>
<comment type="subcellular location">
    <subcellularLocation>
        <location evidence="1 8">Cell outer membrane</location>
        <topology evidence="1 8">Multi-pass membrane protein</topology>
    </subcellularLocation>
</comment>
<evidence type="ECO:0000256" key="7">
    <source>
        <dbReference type="ARBA" id="ARBA00023237"/>
    </source>
</evidence>
<dbReference type="Gene3D" id="2.40.170.20">
    <property type="entry name" value="TonB-dependent receptor, beta-barrel domain"/>
    <property type="match status" value="1"/>
</dbReference>
<feature type="domain" description="TonB-dependent receptor plug" evidence="12">
    <location>
        <begin position="55"/>
        <end position="155"/>
    </location>
</feature>
<dbReference type="GO" id="GO:0044718">
    <property type="term" value="P:siderophore transmembrane transport"/>
    <property type="evidence" value="ECO:0007669"/>
    <property type="project" value="TreeGrafter"/>
</dbReference>
<evidence type="ECO:0000256" key="3">
    <source>
        <dbReference type="ARBA" id="ARBA00022452"/>
    </source>
</evidence>
<evidence type="ECO:0000259" key="12">
    <source>
        <dbReference type="Pfam" id="PF07715"/>
    </source>
</evidence>
<dbReference type="PANTHER" id="PTHR30069:SF40">
    <property type="entry name" value="TONB-DEPENDENT RECEPTOR NMB0964-RELATED"/>
    <property type="match status" value="1"/>
</dbReference>
<dbReference type="InterPro" id="IPR000531">
    <property type="entry name" value="Beta-barrel_TonB"/>
</dbReference>
<evidence type="ECO:0000256" key="9">
    <source>
        <dbReference type="RuleBase" id="RU003357"/>
    </source>
</evidence>
<evidence type="ECO:0000313" key="14">
    <source>
        <dbReference type="Proteomes" id="UP000198824"/>
    </source>
</evidence>
<dbReference type="InterPro" id="IPR036942">
    <property type="entry name" value="Beta-barrel_TonB_sf"/>
</dbReference>
<organism evidence="13 14">
    <name type="scientific">Sphingomonas jatrophae</name>
    <dbReference type="NCBI Taxonomy" id="1166337"/>
    <lineage>
        <taxon>Bacteria</taxon>
        <taxon>Pseudomonadati</taxon>
        <taxon>Pseudomonadota</taxon>
        <taxon>Alphaproteobacteria</taxon>
        <taxon>Sphingomonadales</taxon>
        <taxon>Sphingomonadaceae</taxon>
        <taxon>Sphingomonas</taxon>
    </lineage>
</organism>
<evidence type="ECO:0000313" key="13">
    <source>
        <dbReference type="EMBL" id="SFR76497.1"/>
    </source>
</evidence>
<dbReference type="GO" id="GO:0009279">
    <property type="term" value="C:cell outer membrane"/>
    <property type="evidence" value="ECO:0007669"/>
    <property type="project" value="UniProtKB-SubCell"/>
</dbReference>
<evidence type="ECO:0000256" key="4">
    <source>
        <dbReference type="ARBA" id="ARBA00022692"/>
    </source>
</evidence>
<feature type="domain" description="TonB-dependent receptor-like beta-barrel" evidence="11">
    <location>
        <begin position="260"/>
        <end position="661"/>
    </location>
</feature>
<evidence type="ECO:0000256" key="5">
    <source>
        <dbReference type="ARBA" id="ARBA00023077"/>
    </source>
</evidence>
<keyword evidence="10" id="KW-0732">Signal</keyword>
<dbReference type="Pfam" id="PF07715">
    <property type="entry name" value="Plug"/>
    <property type="match status" value="1"/>
</dbReference>
<keyword evidence="5 9" id="KW-0798">TonB box</keyword>
<evidence type="ECO:0000256" key="1">
    <source>
        <dbReference type="ARBA" id="ARBA00004571"/>
    </source>
</evidence>
<keyword evidence="6 8" id="KW-0472">Membrane</keyword>
<feature type="chain" id="PRO_5011734078" evidence="10">
    <location>
        <begin position="18"/>
        <end position="692"/>
    </location>
</feature>
<dbReference type="InterPro" id="IPR037066">
    <property type="entry name" value="Plug_dom_sf"/>
</dbReference>
<dbReference type="PROSITE" id="PS52016">
    <property type="entry name" value="TONB_DEPENDENT_REC_3"/>
    <property type="match status" value="1"/>
</dbReference>
<keyword evidence="7 8" id="KW-0998">Cell outer membrane</keyword>
<protein>
    <submittedName>
        <fullName evidence="13">Iron complex outermembrane recepter protein</fullName>
    </submittedName>
</protein>
<keyword evidence="14" id="KW-1185">Reference proteome</keyword>
<proteinExistence type="inferred from homology"/>
<keyword evidence="2 8" id="KW-0813">Transport</keyword>
<dbReference type="InterPro" id="IPR039426">
    <property type="entry name" value="TonB-dep_rcpt-like"/>
</dbReference>
<keyword evidence="3 8" id="KW-1134">Transmembrane beta strand</keyword>
<dbReference type="OrthoDB" id="9795928at2"/>
<evidence type="ECO:0000256" key="10">
    <source>
        <dbReference type="SAM" id="SignalP"/>
    </source>
</evidence>
<reference evidence="13 14" key="1">
    <citation type="submission" date="2016-10" db="EMBL/GenBank/DDBJ databases">
        <authorList>
            <person name="de Groot N.N."/>
        </authorList>
    </citation>
    <scope>NUCLEOTIDE SEQUENCE [LARGE SCALE GENOMIC DNA]</scope>
    <source>
        <strain evidence="13 14">S5-249</strain>
    </source>
</reference>
<dbReference type="CDD" id="cd01347">
    <property type="entry name" value="ligand_gated_channel"/>
    <property type="match status" value="1"/>
</dbReference>
<accession>A0A1I6JBX0</accession>
<evidence type="ECO:0000259" key="11">
    <source>
        <dbReference type="Pfam" id="PF00593"/>
    </source>
</evidence>
<dbReference type="Pfam" id="PF00593">
    <property type="entry name" value="TonB_dep_Rec_b-barrel"/>
    <property type="match status" value="1"/>
</dbReference>
<dbReference type="Proteomes" id="UP000198824">
    <property type="component" value="Unassembled WGS sequence"/>
</dbReference>
<dbReference type="PANTHER" id="PTHR30069">
    <property type="entry name" value="TONB-DEPENDENT OUTER MEMBRANE RECEPTOR"/>
    <property type="match status" value="1"/>
</dbReference>
<dbReference type="InterPro" id="IPR012910">
    <property type="entry name" value="Plug_dom"/>
</dbReference>
<dbReference type="SUPFAM" id="SSF56935">
    <property type="entry name" value="Porins"/>
    <property type="match status" value="1"/>
</dbReference>
<dbReference type="GO" id="GO:0015344">
    <property type="term" value="F:siderophore uptake transmembrane transporter activity"/>
    <property type="evidence" value="ECO:0007669"/>
    <property type="project" value="TreeGrafter"/>
</dbReference>
<dbReference type="STRING" id="1166337.SAMN05192580_0084"/>
<evidence type="ECO:0000256" key="6">
    <source>
        <dbReference type="ARBA" id="ARBA00023136"/>
    </source>
</evidence>
<dbReference type="EMBL" id="FOZG01000001">
    <property type="protein sequence ID" value="SFR76497.1"/>
    <property type="molecule type" value="Genomic_DNA"/>
</dbReference>
<dbReference type="AlphaFoldDB" id="A0A1I6JBX0"/>
<evidence type="ECO:0000256" key="8">
    <source>
        <dbReference type="PROSITE-ProRule" id="PRU01360"/>
    </source>
</evidence>
<name>A0A1I6JBX0_9SPHN</name>